<dbReference type="OrthoDB" id="9800908at2"/>
<dbReference type="EMBL" id="RHHQ01000020">
    <property type="protein sequence ID" value="RNB82375.1"/>
    <property type="molecule type" value="Genomic_DNA"/>
</dbReference>
<dbReference type="NCBIfam" id="NF011430">
    <property type="entry name" value="PRK14861.1"/>
    <property type="match status" value="1"/>
</dbReference>
<dbReference type="Gene3D" id="1.20.5.3310">
    <property type="match status" value="1"/>
</dbReference>
<comment type="similarity">
    <text evidence="9">Belongs to the TatA/E family.</text>
</comment>
<evidence type="ECO:0000256" key="2">
    <source>
        <dbReference type="ARBA" id="ARBA00022448"/>
    </source>
</evidence>
<gene>
    <name evidence="9" type="primary">tatA</name>
    <name evidence="10" type="ORF">EDM56_23950</name>
</gene>
<keyword evidence="2 9" id="KW-0813">Transport</keyword>
<keyword evidence="8 9" id="KW-0472">Membrane</keyword>
<evidence type="ECO:0000256" key="7">
    <source>
        <dbReference type="ARBA" id="ARBA00023010"/>
    </source>
</evidence>
<evidence type="ECO:0000256" key="3">
    <source>
        <dbReference type="ARBA" id="ARBA00022475"/>
    </source>
</evidence>
<evidence type="ECO:0000256" key="9">
    <source>
        <dbReference type="HAMAP-Rule" id="MF_00236"/>
    </source>
</evidence>
<proteinExistence type="inferred from homology"/>
<comment type="subcellular location">
    <subcellularLocation>
        <location evidence="1 9">Cell membrane</location>
        <topology evidence="1 9">Single-pass membrane protein</topology>
    </subcellularLocation>
</comment>
<comment type="function">
    <text evidence="9">Part of the twin-arginine translocation (Tat) system that transports large folded proteins containing a characteristic twin-arginine motif in their signal peptide across membranes. TatA could form the protein-conducting channel of the Tat system.</text>
</comment>
<dbReference type="PANTHER" id="PTHR42982:SF1">
    <property type="entry name" value="SEC-INDEPENDENT PROTEIN TRANSLOCASE PROTEIN TATA"/>
    <property type="match status" value="1"/>
</dbReference>
<organism evidence="10 11">
    <name type="scientific">Brevibacillus fluminis</name>
    <dbReference type="NCBI Taxonomy" id="511487"/>
    <lineage>
        <taxon>Bacteria</taxon>
        <taxon>Bacillati</taxon>
        <taxon>Bacillota</taxon>
        <taxon>Bacilli</taxon>
        <taxon>Bacillales</taxon>
        <taxon>Paenibacillaceae</taxon>
        <taxon>Brevibacillus</taxon>
    </lineage>
</organism>
<accession>A0A3M8D587</accession>
<evidence type="ECO:0000256" key="8">
    <source>
        <dbReference type="ARBA" id="ARBA00023136"/>
    </source>
</evidence>
<dbReference type="AlphaFoldDB" id="A0A3M8D587"/>
<evidence type="ECO:0000256" key="5">
    <source>
        <dbReference type="ARBA" id="ARBA00022927"/>
    </source>
</evidence>
<dbReference type="GO" id="GO:0033281">
    <property type="term" value="C:TAT protein transport complex"/>
    <property type="evidence" value="ECO:0007669"/>
    <property type="project" value="UniProtKB-UniRule"/>
</dbReference>
<keyword evidence="4 9" id="KW-0812">Transmembrane</keyword>
<dbReference type="Pfam" id="PF02416">
    <property type="entry name" value="TatA_B_E"/>
    <property type="match status" value="1"/>
</dbReference>
<dbReference type="InterPro" id="IPR006312">
    <property type="entry name" value="TatA/E"/>
</dbReference>
<evidence type="ECO:0000256" key="1">
    <source>
        <dbReference type="ARBA" id="ARBA00004162"/>
    </source>
</evidence>
<keyword evidence="6 9" id="KW-1133">Transmembrane helix</keyword>
<evidence type="ECO:0000256" key="4">
    <source>
        <dbReference type="ARBA" id="ARBA00022692"/>
    </source>
</evidence>
<name>A0A3M8D587_9BACL</name>
<keyword evidence="5 9" id="KW-0653">Protein transport</keyword>
<keyword evidence="3 9" id="KW-1003">Cell membrane</keyword>
<dbReference type="InterPro" id="IPR003369">
    <property type="entry name" value="TatA/B/E"/>
</dbReference>
<dbReference type="PANTHER" id="PTHR42982">
    <property type="entry name" value="SEC-INDEPENDENT PROTEIN TRANSLOCASE PROTEIN TATA"/>
    <property type="match status" value="1"/>
</dbReference>
<evidence type="ECO:0000256" key="6">
    <source>
        <dbReference type="ARBA" id="ARBA00022989"/>
    </source>
</evidence>
<dbReference type="RefSeq" id="WP_122920453.1">
    <property type="nucleotide sequence ID" value="NZ_RHHQ01000020.1"/>
</dbReference>
<dbReference type="GO" id="GO:0008320">
    <property type="term" value="F:protein transmembrane transporter activity"/>
    <property type="evidence" value="ECO:0007669"/>
    <property type="project" value="UniProtKB-UniRule"/>
</dbReference>
<dbReference type="HAMAP" id="MF_00236">
    <property type="entry name" value="TatA_E"/>
    <property type="match status" value="1"/>
</dbReference>
<sequence length="96" mass="10362">MHIPSLTGILFLLLVGVVLFGPSKLPQLGRAVGSTLKEFKLASQGLLSDDAPKAIAVEEKAPVKQTEQELRVQIEKEIRAQMEAESKAAAQPTKQV</sequence>
<protein>
    <recommendedName>
        <fullName evidence="9">Sec-independent protein translocase protein TatA</fullName>
    </recommendedName>
</protein>
<keyword evidence="7 9" id="KW-0811">Translocation</keyword>
<reference evidence="10 11" key="1">
    <citation type="submission" date="2018-10" db="EMBL/GenBank/DDBJ databases">
        <title>Phylogenomics of Brevibacillus.</title>
        <authorList>
            <person name="Dunlap C."/>
        </authorList>
    </citation>
    <scope>NUCLEOTIDE SEQUENCE [LARGE SCALE GENOMIC DNA]</scope>
    <source>
        <strain evidence="10 11">JCM 15716</strain>
    </source>
</reference>
<comment type="caution">
    <text evidence="10">The sequence shown here is derived from an EMBL/GenBank/DDBJ whole genome shotgun (WGS) entry which is preliminary data.</text>
</comment>
<comment type="subunit">
    <text evidence="9">Forms a complex with TatC.</text>
</comment>
<dbReference type="Proteomes" id="UP000271031">
    <property type="component" value="Unassembled WGS sequence"/>
</dbReference>
<evidence type="ECO:0000313" key="11">
    <source>
        <dbReference type="Proteomes" id="UP000271031"/>
    </source>
</evidence>
<keyword evidence="11" id="KW-1185">Reference proteome</keyword>
<evidence type="ECO:0000313" key="10">
    <source>
        <dbReference type="EMBL" id="RNB82375.1"/>
    </source>
</evidence>
<dbReference type="GO" id="GO:0043953">
    <property type="term" value="P:protein transport by the Tat complex"/>
    <property type="evidence" value="ECO:0007669"/>
    <property type="project" value="UniProtKB-UniRule"/>
</dbReference>